<organism evidence="2">
    <name type="scientific">uncultured Cytophagales bacterium</name>
    <dbReference type="NCBI Taxonomy" id="158755"/>
    <lineage>
        <taxon>Bacteria</taxon>
        <taxon>Pseudomonadati</taxon>
        <taxon>Bacteroidota</taxon>
        <taxon>Sphingobacteriia</taxon>
        <taxon>Sphingobacteriales</taxon>
        <taxon>environmental samples</taxon>
    </lineage>
</organism>
<dbReference type="PROSITE" id="PS51186">
    <property type="entry name" value="GNAT"/>
    <property type="match status" value="1"/>
</dbReference>
<reference evidence="2" key="1">
    <citation type="submission" date="2020-02" db="EMBL/GenBank/DDBJ databases">
        <authorList>
            <person name="Meier V. D."/>
        </authorList>
    </citation>
    <scope>NUCLEOTIDE SEQUENCE</scope>
    <source>
        <strain evidence="2">AVDCRST_MAG56</strain>
    </source>
</reference>
<dbReference type="Gene3D" id="3.40.630.30">
    <property type="match status" value="1"/>
</dbReference>
<dbReference type="EMBL" id="CADCTQ010000096">
    <property type="protein sequence ID" value="CAA9232505.1"/>
    <property type="molecule type" value="Genomic_DNA"/>
</dbReference>
<feature type="domain" description="N-acetyltransferase" evidence="1">
    <location>
        <begin position="15"/>
        <end position="158"/>
    </location>
</feature>
<accession>A0A6J4HVV6</accession>
<sequence length="163" mass="18581">MPIRTFPHLPIHMDINIRQGSIGEVVALSRQVPELTDPHGEATYREKLAGKPHLVLVACEGLFPVGFKVGYQRESDGSFYSWMGGVLPDFRRRHVAQLLAGAQEKWAADRGYRRITCKTRNRHKAMLLFALKNGFRLTAVEPQPDPDENRIWLEKVLQEPVKP</sequence>
<protein>
    <recommendedName>
        <fullName evidence="1">N-acetyltransferase domain-containing protein</fullName>
    </recommendedName>
</protein>
<name>A0A6J4HVV6_9SPHI</name>
<dbReference type="InterPro" id="IPR016181">
    <property type="entry name" value="Acyl_CoA_acyltransferase"/>
</dbReference>
<dbReference type="Pfam" id="PF00583">
    <property type="entry name" value="Acetyltransf_1"/>
    <property type="match status" value="1"/>
</dbReference>
<dbReference type="AlphaFoldDB" id="A0A6J4HVV6"/>
<dbReference type="CDD" id="cd04301">
    <property type="entry name" value="NAT_SF"/>
    <property type="match status" value="1"/>
</dbReference>
<dbReference type="SUPFAM" id="SSF55729">
    <property type="entry name" value="Acyl-CoA N-acyltransferases (Nat)"/>
    <property type="match status" value="1"/>
</dbReference>
<evidence type="ECO:0000313" key="2">
    <source>
        <dbReference type="EMBL" id="CAA9232505.1"/>
    </source>
</evidence>
<gene>
    <name evidence="2" type="ORF">AVDCRST_MAG56-1020</name>
</gene>
<dbReference type="GO" id="GO:0016747">
    <property type="term" value="F:acyltransferase activity, transferring groups other than amino-acyl groups"/>
    <property type="evidence" value="ECO:0007669"/>
    <property type="project" value="InterPro"/>
</dbReference>
<dbReference type="InterPro" id="IPR000182">
    <property type="entry name" value="GNAT_dom"/>
</dbReference>
<proteinExistence type="predicted"/>
<evidence type="ECO:0000259" key="1">
    <source>
        <dbReference type="PROSITE" id="PS51186"/>
    </source>
</evidence>